<evidence type="ECO:0000256" key="2">
    <source>
        <dbReference type="SAM" id="MobiDB-lite"/>
    </source>
</evidence>
<proteinExistence type="inferred from homology"/>
<protein>
    <submittedName>
        <fullName evidence="3">Carbohydrate ABC transporter, N-acetylglucosamine/diacetylchitobiose-binding protein</fullName>
    </submittedName>
</protein>
<feature type="region of interest" description="Disordered" evidence="2">
    <location>
        <begin position="46"/>
        <end position="67"/>
    </location>
</feature>
<dbReference type="RefSeq" id="WP_203921889.1">
    <property type="nucleotide sequence ID" value="NZ_BONZ01000066.1"/>
</dbReference>
<dbReference type="AlphaFoldDB" id="A0A8J3QVQ8"/>
<comment type="caution">
    <text evidence="3">The sequence shown here is derived from an EMBL/GenBank/DDBJ whole genome shotgun (WGS) entry which is preliminary data.</text>
</comment>
<gene>
    <name evidence="3" type="ORF">Raf01_65470</name>
</gene>
<evidence type="ECO:0000313" key="4">
    <source>
        <dbReference type="Proteomes" id="UP000642748"/>
    </source>
</evidence>
<reference evidence="3" key="1">
    <citation type="submission" date="2021-01" db="EMBL/GenBank/DDBJ databases">
        <title>Whole genome shotgun sequence of Rugosimonospora africana NBRC 104875.</title>
        <authorList>
            <person name="Komaki H."/>
            <person name="Tamura T."/>
        </authorList>
    </citation>
    <scope>NUCLEOTIDE SEQUENCE</scope>
    <source>
        <strain evidence="3">NBRC 104875</strain>
    </source>
</reference>
<dbReference type="InterPro" id="IPR022386">
    <property type="entry name" value="Chitin_NgcE"/>
</dbReference>
<sequence length="484" mass="51923">MSLSPENPGTAQIAKPDLNRRTVLKRASALGLLAVPAVGLLEACATSGGSTPSDQSTGGAKSSDNPLGVDPAAGVEVVIFAGGYGDAYATKYHVPLYQKAFPKAKVTESSTQDIQGTLQPRFSGGNPPDVVDNSGTKFMDFGALIQDNQLQDLTDLLNAPSVDDASKTVKDTLVDGTVEVGTYSGKPYVMNYVFTVYGIWYNAKLFQTKGWTVPTTWADFKTLLDKIHAAGITPYGYAGANASYYQYYVLMTSAAKIGGADILKNIDNLEDGAWMDPAVKQSAAAWAEIGAKYSDKAFLGLKHTDVQLKQDQDQVAFYPSGNWLENEQKDSTPPTFNYAMMPVPSVTTSDKLDASSVMAVAGEPFIVAAKGKNPKGGMEYLRRMLSKEGAKDFTTATGSLTSVAHASDGMSLSPGLTSSSDALSKAKSAFYFRFDGWYKDLDTECRAATNELFYQGGTADHFCQRMQAKADAIKKDKSITKFTR</sequence>
<dbReference type="Proteomes" id="UP000642748">
    <property type="component" value="Unassembled WGS sequence"/>
</dbReference>
<dbReference type="SUPFAM" id="SSF53850">
    <property type="entry name" value="Periplasmic binding protein-like II"/>
    <property type="match status" value="1"/>
</dbReference>
<feature type="compositionally biased region" description="Polar residues" evidence="2">
    <location>
        <begin position="47"/>
        <end position="65"/>
    </location>
</feature>
<dbReference type="EMBL" id="BONZ01000066">
    <property type="protein sequence ID" value="GIH18375.1"/>
    <property type="molecule type" value="Genomic_DNA"/>
</dbReference>
<dbReference type="NCBIfam" id="TIGR03851">
    <property type="entry name" value="chitin_NgcE"/>
    <property type="match status" value="1"/>
</dbReference>
<dbReference type="PROSITE" id="PS51318">
    <property type="entry name" value="TAT"/>
    <property type="match status" value="1"/>
</dbReference>
<accession>A0A8J3QVQ8</accession>
<dbReference type="PANTHER" id="PTHR43649:SF31">
    <property type="entry name" value="SN-GLYCEROL-3-PHOSPHATE-BINDING PERIPLASMIC PROTEIN UGPB"/>
    <property type="match status" value="1"/>
</dbReference>
<organism evidence="3 4">
    <name type="scientific">Rugosimonospora africana</name>
    <dbReference type="NCBI Taxonomy" id="556532"/>
    <lineage>
        <taxon>Bacteria</taxon>
        <taxon>Bacillati</taxon>
        <taxon>Actinomycetota</taxon>
        <taxon>Actinomycetes</taxon>
        <taxon>Micromonosporales</taxon>
        <taxon>Micromonosporaceae</taxon>
        <taxon>Rugosimonospora</taxon>
    </lineage>
</organism>
<evidence type="ECO:0000256" key="1">
    <source>
        <dbReference type="ARBA" id="ARBA00008520"/>
    </source>
</evidence>
<keyword evidence="4" id="KW-1185">Reference proteome</keyword>
<dbReference type="InterPro" id="IPR050490">
    <property type="entry name" value="Bact_solute-bd_prot1"/>
</dbReference>
<dbReference type="Gene3D" id="3.40.190.10">
    <property type="entry name" value="Periplasmic binding protein-like II"/>
    <property type="match status" value="2"/>
</dbReference>
<name>A0A8J3QVQ8_9ACTN</name>
<dbReference type="PANTHER" id="PTHR43649">
    <property type="entry name" value="ARABINOSE-BINDING PROTEIN-RELATED"/>
    <property type="match status" value="1"/>
</dbReference>
<dbReference type="InterPro" id="IPR006311">
    <property type="entry name" value="TAT_signal"/>
</dbReference>
<comment type="similarity">
    <text evidence="1">Belongs to the bacterial solute-binding protein 1 family.</text>
</comment>
<evidence type="ECO:0000313" key="3">
    <source>
        <dbReference type="EMBL" id="GIH18375.1"/>
    </source>
</evidence>